<sequence>MPVRSRTTTSSALIGLLTVVLAGCGADASPERDDRRTTPIADPVAITYDGGIHVLDGTGLELAATVELYGFHRLNPAGDDRHLIVSTKEGFRVFDAATAEFTGTDFPGPHPGHVVRHAGRTVLFSDGTGEVVAFDSADLAGGQPRTSTYRAAAPHHGVAIELADGELVLTLGTEEKRTGIVVLDKNRAEKARNEDCPGVHGEATAAGEAVVIGCENGVLVYRNGVIGKIASPTEYGRIGNQAGSPASPVVLGDYKQDKDAELERPQRVSLIDTVTGALRLVDLGTSYTFRSLARGPHGEALVLGTDGRIHVIDPVAGVVVRTIPVTGSWQEPLEWQKPRPALFVRGGTAYVSDPAAKQVHRVDLATGAKTASVTLPNTPNEVSGVIGH</sequence>
<proteinExistence type="predicted"/>
<evidence type="ECO:0000313" key="3">
    <source>
        <dbReference type="Proteomes" id="UP001550535"/>
    </source>
</evidence>
<organism evidence="2 3">
    <name type="scientific">Nocardia niwae</name>
    <dbReference type="NCBI Taxonomy" id="626084"/>
    <lineage>
        <taxon>Bacteria</taxon>
        <taxon>Bacillati</taxon>
        <taxon>Actinomycetota</taxon>
        <taxon>Actinomycetes</taxon>
        <taxon>Mycobacteriales</taxon>
        <taxon>Nocardiaceae</taxon>
        <taxon>Nocardia</taxon>
    </lineage>
</organism>
<dbReference type="Gene3D" id="2.130.10.10">
    <property type="entry name" value="YVTN repeat-like/Quinoprotein amine dehydrogenase"/>
    <property type="match status" value="2"/>
</dbReference>
<dbReference type="PROSITE" id="PS51257">
    <property type="entry name" value="PROKAR_LIPOPROTEIN"/>
    <property type="match status" value="1"/>
</dbReference>
<dbReference type="SUPFAM" id="SSF50969">
    <property type="entry name" value="YVTN repeat-like/Quinoprotein amine dehydrogenase"/>
    <property type="match status" value="1"/>
</dbReference>
<dbReference type="InterPro" id="IPR011044">
    <property type="entry name" value="Quino_amine_DH_bsu"/>
</dbReference>
<accession>A0ABV2XF02</accession>
<dbReference type="Proteomes" id="UP001550535">
    <property type="component" value="Unassembled WGS sequence"/>
</dbReference>
<keyword evidence="1" id="KW-0732">Signal</keyword>
<feature type="signal peptide" evidence="1">
    <location>
        <begin position="1"/>
        <end position="28"/>
    </location>
</feature>
<gene>
    <name evidence="2" type="primary">aztD</name>
    <name evidence="2" type="ORF">ABZ507_21925</name>
</gene>
<feature type="chain" id="PRO_5046554218" evidence="1">
    <location>
        <begin position="29"/>
        <end position="388"/>
    </location>
</feature>
<dbReference type="NCBIfam" id="NF038015">
    <property type="entry name" value="AztD"/>
    <property type="match status" value="1"/>
</dbReference>
<reference evidence="2 3" key="1">
    <citation type="submission" date="2024-06" db="EMBL/GenBank/DDBJ databases">
        <title>The Natural Products Discovery Center: Release of the First 8490 Sequenced Strains for Exploring Actinobacteria Biosynthetic Diversity.</title>
        <authorList>
            <person name="Kalkreuter E."/>
            <person name="Kautsar S.A."/>
            <person name="Yang D."/>
            <person name="Bader C.D."/>
            <person name="Teijaro C.N."/>
            <person name="Fluegel L."/>
            <person name="Davis C.M."/>
            <person name="Simpson J.R."/>
            <person name="Lauterbach L."/>
            <person name="Steele A.D."/>
            <person name="Gui C."/>
            <person name="Meng S."/>
            <person name="Li G."/>
            <person name="Viehrig K."/>
            <person name="Ye F."/>
            <person name="Su P."/>
            <person name="Kiefer A.F."/>
            <person name="Nichols A."/>
            <person name="Cepeda A.J."/>
            <person name="Yan W."/>
            <person name="Fan B."/>
            <person name="Jiang Y."/>
            <person name="Adhikari A."/>
            <person name="Zheng C.-J."/>
            <person name="Schuster L."/>
            <person name="Cowan T.M."/>
            <person name="Smanski M.J."/>
            <person name="Chevrette M.G."/>
            <person name="De Carvalho L.P.S."/>
            <person name="Shen B."/>
        </authorList>
    </citation>
    <scope>NUCLEOTIDE SEQUENCE [LARGE SCALE GENOMIC DNA]</scope>
    <source>
        <strain evidence="2 3">NPDC019434</strain>
    </source>
</reference>
<dbReference type="RefSeq" id="WP_357992387.1">
    <property type="nucleotide sequence ID" value="NZ_JBEYBR010000059.1"/>
</dbReference>
<comment type="caution">
    <text evidence="2">The sequence shown here is derived from an EMBL/GenBank/DDBJ whole genome shotgun (WGS) entry which is preliminary data.</text>
</comment>
<dbReference type="InterPro" id="IPR015943">
    <property type="entry name" value="WD40/YVTN_repeat-like_dom_sf"/>
</dbReference>
<evidence type="ECO:0000313" key="2">
    <source>
        <dbReference type="EMBL" id="MEU2124475.1"/>
    </source>
</evidence>
<dbReference type="EMBL" id="JBEYBR010000059">
    <property type="protein sequence ID" value="MEU2124475.1"/>
    <property type="molecule type" value="Genomic_DNA"/>
</dbReference>
<evidence type="ECO:0000256" key="1">
    <source>
        <dbReference type="SAM" id="SignalP"/>
    </source>
</evidence>
<name>A0ABV2XF02_9NOCA</name>
<dbReference type="InterPro" id="IPR047697">
    <property type="entry name" value="AztD-like"/>
</dbReference>
<protein>
    <submittedName>
        <fullName evidence="2">Zinc metallochaperone AztD</fullName>
    </submittedName>
</protein>
<keyword evidence="3" id="KW-1185">Reference proteome</keyword>